<dbReference type="Proteomes" id="UP000646911">
    <property type="component" value="Unassembled WGS sequence"/>
</dbReference>
<keyword evidence="2" id="KW-1185">Reference proteome</keyword>
<organism evidence="1 2">
    <name type="scientific">Undibacterium umbellatum</name>
    <dbReference type="NCBI Taxonomy" id="2762300"/>
    <lineage>
        <taxon>Bacteria</taxon>
        <taxon>Pseudomonadati</taxon>
        <taxon>Pseudomonadota</taxon>
        <taxon>Betaproteobacteria</taxon>
        <taxon>Burkholderiales</taxon>
        <taxon>Oxalobacteraceae</taxon>
        <taxon>Undibacterium</taxon>
    </lineage>
</organism>
<accession>A0ABR6ZHA1</accession>
<reference evidence="1 2" key="1">
    <citation type="submission" date="2020-08" db="EMBL/GenBank/DDBJ databases">
        <title>Novel species isolated from subtropical streams in China.</title>
        <authorList>
            <person name="Lu H."/>
        </authorList>
    </citation>
    <scope>NUCLEOTIDE SEQUENCE [LARGE SCALE GENOMIC DNA]</scope>
    <source>
        <strain evidence="1 2">NL8W</strain>
    </source>
</reference>
<proteinExistence type="predicted"/>
<evidence type="ECO:0000313" key="2">
    <source>
        <dbReference type="Proteomes" id="UP000646911"/>
    </source>
</evidence>
<name>A0ABR6ZHA1_9BURK</name>
<evidence type="ECO:0000313" key="1">
    <source>
        <dbReference type="EMBL" id="MBC3911100.1"/>
    </source>
</evidence>
<comment type="caution">
    <text evidence="1">The sequence shown here is derived from an EMBL/GenBank/DDBJ whole genome shotgun (WGS) entry which is preliminary data.</text>
</comment>
<dbReference type="RefSeq" id="WP_186956813.1">
    <property type="nucleotide sequence ID" value="NZ_JACOFX010000024.1"/>
</dbReference>
<gene>
    <name evidence="1" type="ORF">H8L47_26355</name>
</gene>
<dbReference type="EMBL" id="JACOFX010000024">
    <property type="protein sequence ID" value="MBC3911100.1"/>
    <property type="molecule type" value="Genomic_DNA"/>
</dbReference>
<sequence length="477" mass="53409">MIKPIPIHIDPAENSVAFGGGQVHKFRRAWAATMLALLATQAMANQELDAATFKYELLKRGWTKPLSRALLSRLVETLNDVFKKTPDCPIRLESLRPTAGPWRLKILRKAKFSIEGSTGSHDRASPGTEKVKWSWPLLLTVSDTDMLRQLLVICRDADEKAMHGGFIDAIELLQEAYKYPLSIDTRTMLLVREALFHKRIGEFDDARTKVKQAIAGADIGLRDGGLLSSAKFLLDRIDYDESPADVFRRLAQFGPEPAPLFAVDIRTAPHWHNLRGLLARRALIEASKNAATDRTQIEGLHQSALLHLETAMYFALALKDFDLLQAIAANLTLHLQSVIALDLADVEQVYAWHILVMSYTNKLDVGKDSAWELIFLGEFWLDNQEVLKKPRKGAKNAFIGYALPSEEDFYLDCIKRLDECADARQVGIARLNYLRFARDHLSPAKLAAAAKALNVLLDNTEGLREVLISEGYGPHLP</sequence>
<protein>
    <submittedName>
        <fullName evidence="1">Uncharacterized protein</fullName>
    </submittedName>
</protein>